<reference evidence="11 12" key="1">
    <citation type="submission" date="2018-08" db="EMBL/GenBank/DDBJ databases">
        <title>Meiothermus granaticius genome AF-68 sequencing project.</title>
        <authorList>
            <person name="Da Costa M.S."/>
            <person name="Albuquerque L."/>
            <person name="Raposo P."/>
            <person name="Froufe H.J.C."/>
            <person name="Barroso C.S."/>
            <person name="Egas C."/>
        </authorList>
    </citation>
    <scope>NUCLEOTIDE SEQUENCE [LARGE SCALE GENOMIC DNA]</scope>
    <source>
        <strain evidence="11 12">AF-68</strain>
    </source>
</reference>
<dbReference type="InterPro" id="IPR027417">
    <property type="entry name" value="P-loop_NTPase"/>
</dbReference>
<evidence type="ECO:0000256" key="3">
    <source>
        <dbReference type="ARBA" id="ARBA00022475"/>
    </source>
</evidence>
<evidence type="ECO:0000256" key="5">
    <source>
        <dbReference type="ARBA" id="ARBA00022737"/>
    </source>
</evidence>
<evidence type="ECO:0000256" key="4">
    <source>
        <dbReference type="ARBA" id="ARBA00022597"/>
    </source>
</evidence>
<dbReference type="Pfam" id="PF00005">
    <property type="entry name" value="ABC_tran"/>
    <property type="match status" value="2"/>
</dbReference>
<keyword evidence="5" id="KW-0677">Repeat</keyword>
<sequence length="519" mass="55978">MDMFMEPSNPSPLPGAPPALEMRHISKAFPGVQALKDVSFVAYAGEIHALMGENGAGKSTLMKILAGAYSADSGEIRVFGQPVRIAGPLDARRVGINLIYQELNLARNLTVAENIFMGVEPARSGLIDRAAMRRAAREVLEQLGASFGPETPLSRLSIAEGQLVEIARALMFRSQVLVMDEPTAALSERETERLFELIRRLRDQGIAVVYISHRMAEVYALADKVTVLRDGQYIGTLEKKEINAERVVQMMVGRPVQDFYEHRTARTKGEVMLEVRGITDGKKVQPSSFSVRAGEILGLAGLIGAGRTELARLIFGADPKASGAVRIGGQPVRIQSPTDAIAAGIGYVPENRKEQGLFLQMASGDNIAMNVLSHYAAAGIINPIGVGQLVRQAIKDLSIRVASPATRAINLSGGNQQKLLLARWLAIGPKVLILDEPTRGVDIGAKAEIYRLIGELAAKGVAVVFISSELPEVVGMSDRVLVMREGHLVGELDPARGDVISQEHIMAYATGVKEMEVRA</sequence>
<organism evidence="11 12">
    <name type="scientific">Meiothermus granaticius NBRC 107808</name>
    <dbReference type="NCBI Taxonomy" id="1227551"/>
    <lineage>
        <taxon>Bacteria</taxon>
        <taxon>Thermotogati</taxon>
        <taxon>Deinococcota</taxon>
        <taxon>Deinococci</taxon>
        <taxon>Thermales</taxon>
        <taxon>Thermaceae</taxon>
        <taxon>Meiothermus</taxon>
    </lineage>
</organism>
<dbReference type="GO" id="GO:0005524">
    <property type="term" value="F:ATP binding"/>
    <property type="evidence" value="ECO:0007669"/>
    <property type="project" value="UniProtKB-KW"/>
</dbReference>
<evidence type="ECO:0000256" key="9">
    <source>
        <dbReference type="ARBA" id="ARBA00023136"/>
    </source>
</evidence>
<evidence type="ECO:0000256" key="7">
    <source>
        <dbReference type="ARBA" id="ARBA00022840"/>
    </source>
</evidence>
<dbReference type="InterPro" id="IPR003593">
    <property type="entry name" value="AAA+_ATPase"/>
</dbReference>
<dbReference type="CDD" id="cd03216">
    <property type="entry name" value="ABC_Carb_Monos_I"/>
    <property type="match status" value="1"/>
</dbReference>
<dbReference type="EC" id="3.6.3.17" evidence="11"/>
<gene>
    <name evidence="11" type="primary">rbsA_2</name>
    <name evidence="11" type="ORF">Mgrana_01708</name>
</gene>
<keyword evidence="8" id="KW-1278">Translocase</keyword>
<dbReference type="PANTHER" id="PTHR43790:SF3">
    <property type="entry name" value="D-ALLOSE IMPORT ATP-BINDING PROTEIN ALSA-RELATED"/>
    <property type="match status" value="1"/>
</dbReference>
<dbReference type="InterPro" id="IPR050107">
    <property type="entry name" value="ABC_carbohydrate_import_ATPase"/>
</dbReference>
<dbReference type="InterPro" id="IPR003439">
    <property type="entry name" value="ABC_transporter-like_ATP-bd"/>
</dbReference>
<dbReference type="FunFam" id="3.40.50.300:FF:000127">
    <property type="entry name" value="Ribose import ATP-binding protein RbsA"/>
    <property type="match status" value="1"/>
</dbReference>
<dbReference type="PROSITE" id="PS00211">
    <property type="entry name" value="ABC_TRANSPORTER_1"/>
    <property type="match status" value="1"/>
</dbReference>
<dbReference type="CDD" id="cd03215">
    <property type="entry name" value="ABC_Carb_Monos_II"/>
    <property type="match status" value="1"/>
</dbReference>
<comment type="subcellular location">
    <subcellularLocation>
        <location evidence="1">Cell membrane</location>
        <topology evidence="1">Peripheral membrane protein</topology>
    </subcellularLocation>
</comment>
<dbReference type="Proteomes" id="UP000266178">
    <property type="component" value="Unassembled WGS sequence"/>
</dbReference>
<evidence type="ECO:0000256" key="1">
    <source>
        <dbReference type="ARBA" id="ARBA00004202"/>
    </source>
</evidence>
<dbReference type="AlphaFoldDB" id="A0A399FBU8"/>
<evidence type="ECO:0000256" key="2">
    <source>
        <dbReference type="ARBA" id="ARBA00022448"/>
    </source>
</evidence>
<dbReference type="SMART" id="SM00382">
    <property type="entry name" value="AAA"/>
    <property type="match status" value="2"/>
</dbReference>
<comment type="caution">
    <text evidence="11">The sequence shown here is derived from an EMBL/GenBank/DDBJ whole genome shotgun (WGS) entry which is preliminary data.</text>
</comment>
<dbReference type="InterPro" id="IPR017871">
    <property type="entry name" value="ABC_transporter-like_CS"/>
</dbReference>
<keyword evidence="4" id="KW-0762">Sugar transport</keyword>
<dbReference type="PANTHER" id="PTHR43790">
    <property type="entry name" value="CARBOHYDRATE TRANSPORT ATP-BINDING PROTEIN MG119-RELATED"/>
    <property type="match status" value="1"/>
</dbReference>
<dbReference type="GO" id="GO:0005886">
    <property type="term" value="C:plasma membrane"/>
    <property type="evidence" value="ECO:0007669"/>
    <property type="project" value="UniProtKB-SubCell"/>
</dbReference>
<keyword evidence="11" id="KW-0378">Hydrolase</keyword>
<keyword evidence="12" id="KW-1185">Reference proteome</keyword>
<keyword evidence="6" id="KW-0547">Nucleotide-binding</keyword>
<keyword evidence="7 11" id="KW-0067">ATP-binding</keyword>
<evidence type="ECO:0000313" key="11">
    <source>
        <dbReference type="EMBL" id="RIH92412.1"/>
    </source>
</evidence>
<dbReference type="EMBL" id="QWLB01000020">
    <property type="protein sequence ID" value="RIH92412.1"/>
    <property type="molecule type" value="Genomic_DNA"/>
</dbReference>
<dbReference type="PROSITE" id="PS50893">
    <property type="entry name" value="ABC_TRANSPORTER_2"/>
    <property type="match status" value="2"/>
</dbReference>
<evidence type="ECO:0000256" key="6">
    <source>
        <dbReference type="ARBA" id="ARBA00022741"/>
    </source>
</evidence>
<feature type="domain" description="ABC transporter" evidence="10">
    <location>
        <begin position="20"/>
        <end position="255"/>
    </location>
</feature>
<protein>
    <submittedName>
        <fullName evidence="11">Ribose import ATP-binding protein RbsA</fullName>
        <ecNumber evidence="11">3.6.3.17</ecNumber>
    </submittedName>
</protein>
<evidence type="ECO:0000256" key="8">
    <source>
        <dbReference type="ARBA" id="ARBA00022967"/>
    </source>
</evidence>
<dbReference type="Gene3D" id="3.40.50.300">
    <property type="entry name" value="P-loop containing nucleotide triphosphate hydrolases"/>
    <property type="match status" value="2"/>
</dbReference>
<dbReference type="SUPFAM" id="SSF52540">
    <property type="entry name" value="P-loop containing nucleoside triphosphate hydrolases"/>
    <property type="match status" value="2"/>
</dbReference>
<feature type="domain" description="ABC transporter" evidence="10">
    <location>
        <begin position="265"/>
        <end position="510"/>
    </location>
</feature>
<dbReference type="OrthoDB" id="354012at2"/>
<keyword evidence="9" id="KW-0472">Membrane</keyword>
<keyword evidence="3" id="KW-1003">Cell membrane</keyword>
<evidence type="ECO:0000259" key="10">
    <source>
        <dbReference type="PROSITE" id="PS50893"/>
    </source>
</evidence>
<accession>A0A399FBU8</accession>
<keyword evidence="2" id="KW-0813">Transport</keyword>
<proteinExistence type="predicted"/>
<evidence type="ECO:0000313" key="12">
    <source>
        <dbReference type="Proteomes" id="UP000266178"/>
    </source>
</evidence>
<name>A0A399FBU8_9DEIN</name>
<dbReference type="GO" id="GO:0016887">
    <property type="term" value="F:ATP hydrolysis activity"/>
    <property type="evidence" value="ECO:0007669"/>
    <property type="project" value="InterPro"/>
</dbReference>